<keyword evidence="2" id="KW-1185">Reference proteome</keyword>
<comment type="caution">
    <text evidence="1">The sequence shown here is derived from an EMBL/GenBank/DDBJ whole genome shotgun (WGS) entry which is preliminary data.</text>
</comment>
<name>A0ABW3CFU4_9ACTN</name>
<gene>
    <name evidence="1" type="ORF">ACFQ07_14295</name>
</gene>
<evidence type="ECO:0000313" key="1">
    <source>
        <dbReference type="EMBL" id="MFD0853405.1"/>
    </source>
</evidence>
<accession>A0ABW3CFU4</accession>
<organism evidence="1 2">
    <name type="scientific">Actinomadura adrarensis</name>
    <dbReference type="NCBI Taxonomy" id="1819600"/>
    <lineage>
        <taxon>Bacteria</taxon>
        <taxon>Bacillati</taxon>
        <taxon>Actinomycetota</taxon>
        <taxon>Actinomycetes</taxon>
        <taxon>Streptosporangiales</taxon>
        <taxon>Thermomonosporaceae</taxon>
        <taxon>Actinomadura</taxon>
    </lineage>
</organism>
<evidence type="ECO:0000313" key="2">
    <source>
        <dbReference type="Proteomes" id="UP001597083"/>
    </source>
</evidence>
<keyword evidence="1" id="KW-0489">Methyltransferase</keyword>
<dbReference type="InterPro" id="IPR029063">
    <property type="entry name" value="SAM-dependent_MTases_sf"/>
</dbReference>
<keyword evidence="1" id="KW-0808">Transferase</keyword>
<feature type="non-terminal residue" evidence="1">
    <location>
        <position position="86"/>
    </location>
</feature>
<dbReference type="SUPFAM" id="SSF53335">
    <property type="entry name" value="S-adenosyl-L-methionine-dependent methyltransferases"/>
    <property type="match status" value="1"/>
</dbReference>
<dbReference type="GO" id="GO:0032259">
    <property type="term" value="P:methylation"/>
    <property type="evidence" value="ECO:0007669"/>
    <property type="project" value="UniProtKB-KW"/>
</dbReference>
<dbReference type="Pfam" id="PF04672">
    <property type="entry name" value="Methyltransf_19"/>
    <property type="match status" value="1"/>
</dbReference>
<dbReference type="EMBL" id="JBHTIR010002136">
    <property type="protein sequence ID" value="MFD0853405.1"/>
    <property type="molecule type" value="Genomic_DNA"/>
</dbReference>
<reference evidence="2" key="1">
    <citation type="journal article" date="2019" name="Int. J. Syst. Evol. Microbiol.">
        <title>The Global Catalogue of Microorganisms (GCM) 10K type strain sequencing project: providing services to taxonomists for standard genome sequencing and annotation.</title>
        <authorList>
            <consortium name="The Broad Institute Genomics Platform"/>
            <consortium name="The Broad Institute Genome Sequencing Center for Infectious Disease"/>
            <person name="Wu L."/>
            <person name="Ma J."/>
        </authorList>
    </citation>
    <scope>NUCLEOTIDE SEQUENCE [LARGE SCALE GENOMIC DNA]</scope>
    <source>
        <strain evidence="2">JCM 31696</strain>
    </source>
</reference>
<sequence length="86" mass="9546">MPPVERSPGEIDLTVANSARIYDFLLGGKDNYDADRQVGEELLKIIPEARIAARQNHLFIARAVRYLVGRGVRQFVDIGAKLPARG</sequence>
<dbReference type="EC" id="2.1.1.-" evidence="1"/>
<dbReference type="InterPro" id="IPR006764">
    <property type="entry name" value="SAM_dep_MeTrfase_SAV2177_type"/>
</dbReference>
<dbReference type="Proteomes" id="UP001597083">
    <property type="component" value="Unassembled WGS sequence"/>
</dbReference>
<dbReference type="GO" id="GO:0008168">
    <property type="term" value="F:methyltransferase activity"/>
    <property type="evidence" value="ECO:0007669"/>
    <property type="project" value="UniProtKB-KW"/>
</dbReference>
<proteinExistence type="predicted"/>
<dbReference type="Gene3D" id="3.40.50.150">
    <property type="entry name" value="Vaccinia Virus protein VP39"/>
    <property type="match status" value="1"/>
</dbReference>
<protein>
    <submittedName>
        <fullName evidence="1">SAM-dependent methyltransferase</fullName>
        <ecNumber evidence="1">2.1.1.-</ecNumber>
    </submittedName>
</protein>